<dbReference type="PANTHER" id="PTHR10534:SF2">
    <property type="entry name" value="PYRIDOXAL KINASE"/>
    <property type="match status" value="1"/>
</dbReference>
<dbReference type="GO" id="GO:0005829">
    <property type="term" value="C:cytosol"/>
    <property type="evidence" value="ECO:0007669"/>
    <property type="project" value="TreeGrafter"/>
</dbReference>
<dbReference type="InterPro" id="IPR013749">
    <property type="entry name" value="PM/HMP-P_kinase-1"/>
</dbReference>
<evidence type="ECO:0000256" key="3">
    <source>
        <dbReference type="ARBA" id="ARBA00022741"/>
    </source>
</evidence>
<organism evidence="7">
    <name type="scientific">[Clostridium] nexile</name>
    <dbReference type="NCBI Taxonomy" id="29361"/>
    <lineage>
        <taxon>Bacteria</taxon>
        <taxon>Bacillati</taxon>
        <taxon>Bacillota</taxon>
        <taxon>Clostridia</taxon>
        <taxon>Lachnospirales</taxon>
        <taxon>Lachnospiraceae</taxon>
        <taxon>Tyzzerella</taxon>
    </lineage>
</organism>
<dbReference type="SUPFAM" id="SSF53613">
    <property type="entry name" value="Ribokinase-like"/>
    <property type="match status" value="1"/>
</dbReference>
<evidence type="ECO:0000259" key="6">
    <source>
        <dbReference type="Pfam" id="PF08543"/>
    </source>
</evidence>
<evidence type="ECO:0000313" key="7">
    <source>
        <dbReference type="EMBL" id="VYT40390.1"/>
    </source>
</evidence>
<dbReference type="GO" id="GO:0008478">
    <property type="term" value="F:pyridoxal kinase activity"/>
    <property type="evidence" value="ECO:0007669"/>
    <property type="project" value="UniProtKB-EC"/>
</dbReference>
<dbReference type="Pfam" id="PF08543">
    <property type="entry name" value="Phos_pyr_kin"/>
    <property type="match status" value="1"/>
</dbReference>
<dbReference type="GO" id="GO:0005524">
    <property type="term" value="F:ATP binding"/>
    <property type="evidence" value="ECO:0007669"/>
    <property type="project" value="UniProtKB-KW"/>
</dbReference>
<evidence type="ECO:0000256" key="4">
    <source>
        <dbReference type="ARBA" id="ARBA00022777"/>
    </source>
</evidence>
<keyword evidence="5" id="KW-0067">ATP-binding</keyword>
<proteinExistence type="predicted"/>
<dbReference type="GO" id="GO:0009443">
    <property type="term" value="P:pyridoxal 5'-phosphate salvage"/>
    <property type="evidence" value="ECO:0007669"/>
    <property type="project" value="InterPro"/>
</dbReference>
<name>A0A6N2WDQ0_9FIRM</name>
<gene>
    <name evidence="7" type="primary">pdxK</name>
    <name evidence="7" type="ORF">CNLFYP112_00937</name>
</gene>
<keyword evidence="4 7" id="KW-0418">Kinase</keyword>
<feature type="domain" description="Pyridoxamine kinase/Phosphomethylpyrimidine kinase" evidence="6">
    <location>
        <begin position="30"/>
        <end position="253"/>
    </location>
</feature>
<dbReference type="PANTHER" id="PTHR10534">
    <property type="entry name" value="PYRIDOXAL KINASE"/>
    <property type="match status" value="1"/>
</dbReference>
<dbReference type="EMBL" id="CACRTG010000046">
    <property type="protein sequence ID" value="VYT40390.1"/>
    <property type="molecule type" value="Genomic_DNA"/>
</dbReference>
<dbReference type="Gene3D" id="3.40.1190.20">
    <property type="match status" value="1"/>
</dbReference>
<keyword evidence="2 7" id="KW-0808">Transferase</keyword>
<protein>
    <recommendedName>
        <fullName evidence="1">pyridoxal kinase</fullName>
        <ecNumber evidence="1">2.7.1.35</ecNumber>
    </recommendedName>
</protein>
<dbReference type="InterPro" id="IPR004625">
    <property type="entry name" value="PyrdxlKinase"/>
</dbReference>
<evidence type="ECO:0000256" key="2">
    <source>
        <dbReference type="ARBA" id="ARBA00022679"/>
    </source>
</evidence>
<accession>A0A6N2WDQ0</accession>
<dbReference type="NCBIfam" id="NF005491">
    <property type="entry name" value="PRK07105.1"/>
    <property type="match status" value="1"/>
</dbReference>
<dbReference type="InterPro" id="IPR029056">
    <property type="entry name" value="Ribokinase-like"/>
</dbReference>
<evidence type="ECO:0000256" key="1">
    <source>
        <dbReference type="ARBA" id="ARBA00012104"/>
    </source>
</evidence>
<dbReference type="AlphaFoldDB" id="A0A6N2WDQ0"/>
<reference evidence="7" key="1">
    <citation type="submission" date="2019-11" db="EMBL/GenBank/DDBJ databases">
        <authorList>
            <person name="Feng L."/>
        </authorList>
    </citation>
    <scope>NUCLEOTIDE SEQUENCE</scope>
    <source>
        <strain evidence="7">CnexileLFYP112</strain>
    </source>
</reference>
<keyword evidence="3" id="KW-0547">Nucleotide-binding</keyword>
<evidence type="ECO:0000256" key="5">
    <source>
        <dbReference type="ARBA" id="ARBA00022840"/>
    </source>
</evidence>
<sequence length="273" mass="30403">MRPVKKVALLHDLCGVGKAALTNMVPVLSVMGIEACPIPTILLSTHTGGYGKPAMEKISTTYIRECADHYVANQVTFDLIFVGYLGSEGMIEAVEYFLSCFPDTEVIIDPIMGDHGRYYTNFDSSYGESMRRLLPYASIIMPNITEGCLLTQTSCSENMIQETILTICKDLEKAGAKKIVMTSVPCSSGRKGIVLYENGEMQLFEKECLACEYHGTGDTFDGVFVGAYLNNKSLEESLELAHAFVYACMKESERYDYEEREGLIIERNLYMLV</sequence>
<dbReference type="EC" id="2.7.1.35" evidence="1"/>